<gene>
    <name evidence="2" type="ORF">BAR1_17470</name>
</gene>
<dbReference type="RefSeq" id="WP_118944213.1">
    <property type="nucleotide sequence ID" value="NZ_CP032125.1"/>
</dbReference>
<evidence type="ECO:0000313" key="2">
    <source>
        <dbReference type="EMBL" id="AXX99562.1"/>
    </source>
</evidence>
<keyword evidence="2" id="KW-0808">Transferase</keyword>
<dbReference type="Pfam" id="PF01636">
    <property type="entry name" value="APH"/>
    <property type="match status" value="1"/>
</dbReference>
<keyword evidence="3" id="KW-1185">Reference proteome</keyword>
<organism evidence="2 3">
    <name type="scientific">Profundibacter amoris</name>
    <dbReference type="NCBI Taxonomy" id="2171755"/>
    <lineage>
        <taxon>Bacteria</taxon>
        <taxon>Pseudomonadati</taxon>
        <taxon>Pseudomonadota</taxon>
        <taxon>Alphaproteobacteria</taxon>
        <taxon>Rhodobacterales</taxon>
        <taxon>Paracoccaceae</taxon>
        <taxon>Profundibacter</taxon>
    </lineage>
</organism>
<dbReference type="AlphaFoldDB" id="A0A347UL34"/>
<dbReference type="InterPro" id="IPR002575">
    <property type="entry name" value="Aminoglycoside_PTrfase"/>
</dbReference>
<dbReference type="KEGG" id="pamo:BAR1_17470"/>
<proteinExistence type="predicted"/>
<reference evidence="2 3" key="1">
    <citation type="submission" date="2018-09" db="EMBL/GenBank/DDBJ databases">
        <title>Profundibacter amoris BAR1 gen. nov., sp. nov., a new member of the Roseobacter clade isolated at Lokis Castle Vent Field on the Arctic Mid-Oceanic Ridge.</title>
        <authorList>
            <person name="Le Moine Bauer S."/>
            <person name="Sjoeberg A.G."/>
            <person name="L'Haridon S."/>
            <person name="Stokke R."/>
            <person name="Roalkvam I."/>
            <person name="Steen I.H."/>
            <person name="Dahle H."/>
        </authorList>
    </citation>
    <scope>NUCLEOTIDE SEQUENCE [LARGE SCALE GENOMIC DNA]</scope>
    <source>
        <strain evidence="2 3">BAR1</strain>
    </source>
</reference>
<dbReference type="SUPFAM" id="SSF56112">
    <property type="entry name" value="Protein kinase-like (PK-like)"/>
    <property type="match status" value="1"/>
</dbReference>
<dbReference type="Gene3D" id="3.90.1200.10">
    <property type="match status" value="1"/>
</dbReference>
<evidence type="ECO:0000313" key="3">
    <source>
        <dbReference type="Proteomes" id="UP000261704"/>
    </source>
</evidence>
<dbReference type="EMBL" id="CP032125">
    <property type="protein sequence ID" value="AXX99562.1"/>
    <property type="molecule type" value="Genomic_DNA"/>
</dbReference>
<dbReference type="GO" id="GO:0016740">
    <property type="term" value="F:transferase activity"/>
    <property type="evidence" value="ECO:0007669"/>
    <property type="project" value="UniProtKB-KW"/>
</dbReference>
<accession>A0A347UL34</accession>
<dbReference type="InterPro" id="IPR011009">
    <property type="entry name" value="Kinase-like_dom_sf"/>
</dbReference>
<name>A0A347UL34_9RHOB</name>
<sequence length="332" mass="37061">MSDRTALITRFLAGSGWGNATRSHLAGDASNRSYQRLQMNGKTAVLMDAPPDHGEDIRPFVAITNHLLTLGFSAPRILAQDARNGFLLIEDLGDDLFAKLIQTSPEMELPLYCAATDVLIKLHQSPPPDHLLDYNPAVMADYIAPLFEWYHPAEATPIQNELQTVLTRYCTTPPVMSLRDYHAENLLWLPDRDGIKRVGLLDYQDAVRTHPAYDLVSLLKDARRNVPAAIETAMINRYITTTGTNPDTFRAAYAALGVQRNLRILGIFASLCINAGKPHYIDLIPRVWTQLTELLTHPALTTLQTLVLETLPEPTPDHLQRLKSQCAKPRTP</sequence>
<dbReference type="Proteomes" id="UP000261704">
    <property type="component" value="Chromosome"/>
</dbReference>
<dbReference type="Gene3D" id="3.30.200.20">
    <property type="entry name" value="Phosphorylase Kinase, domain 1"/>
    <property type="match status" value="1"/>
</dbReference>
<evidence type="ECO:0000259" key="1">
    <source>
        <dbReference type="Pfam" id="PF01636"/>
    </source>
</evidence>
<protein>
    <submittedName>
        <fullName evidence="2">Aminoglycoside phosphotransferase</fullName>
    </submittedName>
</protein>
<feature type="domain" description="Aminoglycoside phosphotransferase" evidence="1">
    <location>
        <begin position="25"/>
        <end position="239"/>
    </location>
</feature>
<dbReference type="OrthoDB" id="9809275at2"/>